<proteinExistence type="predicted"/>
<name>A0ABT9EBV0_9PROT</name>
<feature type="non-terminal residue" evidence="1">
    <location>
        <position position="57"/>
    </location>
</feature>
<evidence type="ECO:0000313" key="2">
    <source>
        <dbReference type="Proteomes" id="UP001243009"/>
    </source>
</evidence>
<dbReference type="Proteomes" id="UP001243009">
    <property type="component" value="Unassembled WGS sequence"/>
</dbReference>
<comment type="caution">
    <text evidence="1">The sequence shown here is derived from an EMBL/GenBank/DDBJ whole genome shotgun (WGS) entry which is preliminary data.</text>
</comment>
<reference evidence="1 2" key="1">
    <citation type="submission" date="2023-08" db="EMBL/GenBank/DDBJ databases">
        <title>The draft genome sequence of Paracraurococcus sp. LOR1-02.</title>
        <authorList>
            <person name="Kingkaew E."/>
            <person name="Tanasupawat S."/>
        </authorList>
    </citation>
    <scope>NUCLEOTIDE SEQUENCE [LARGE SCALE GENOMIC DNA]</scope>
    <source>
        <strain evidence="1 2">LOR1-02</strain>
    </source>
</reference>
<sequence>MPFKGNADRRHHIPAQQHRVKNWAEYDAGLRARGSLTVWFTAEAIEAWHAAPRTTPG</sequence>
<accession>A0ABT9EBV0</accession>
<gene>
    <name evidence="1" type="ORF">Q7A36_35635</name>
</gene>
<organism evidence="1 2">
    <name type="scientific">Paracraurococcus lichenis</name>
    <dbReference type="NCBI Taxonomy" id="3064888"/>
    <lineage>
        <taxon>Bacteria</taxon>
        <taxon>Pseudomonadati</taxon>
        <taxon>Pseudomonadota</taxon>
        <taxon>Alphaproteobacteria</taxon>
        <taxon>Acetobacterales</taxon>
        <taxon>Roseomonadaceae</taxon>
        <taxon>Paracraurococcus</taxon>
    </lineage>
</organism>
<protein>
    <submittedName>
        <fullName evidence="1">IS5/IS1182 family transposase</fullName>
    </submittedName>
</protein>
<evidence type="ECO:0000313" key="1">
    <source>
        <dbReference type="EMBL" id="MDO9713698.1"/>
    </source>
</evidence>
<keyword evidence="2" id="KW-1185">Reference proteome</keyword>
<dbReference type="EMBL" id="JAUTWS010000113">
    <property type="protein sequence ID" value="MDO9713698.1"/>
    <property type="molecule type" value="Genomic_DNA"/>
</dbReference>